<feature type="chain" id="PRO_5026943000" description="beta-lactamase" evidence="4">
    <location>
        <begin position="21"/>
        <end position="296"/>
    </location>
</feature>
<dbReference type="GO" id="GO:0046677">
    <property type="term" value="P:response to antibiotic"/>
    <property type="evidence" value="ECO:0007669"/>
    <property type="project" value="InterPro"/>
</dbReference>
<accession>A0A6N8J677</accession>
<name>A0A6N8J677_9BACT</name>
<evidence type="ECO:0000256" key="3">
    <source>
        <dbReference type="ARBA" id="ARBA00012865"/>
    </source>
</evidence>
<evidence type="ECO:0000313" key="6">
    <source>
        <dbReference type="EMBL" id="MVT40444.1"/>
    </source>
</evidence>
<dbReference type="Pfam" id="PF13354">
    <property type="entry name" value="Beta-lactamase2"/>
    <property type="match status" value="1"/>
</dbReference>
<feature type="signal peptide" evidence="4">
    <location>
        <begin position="1"/>
        <end position="20"/>
    </location>
</feature>
<keyword evidence="4" id="KW-0732">Signal</keyword>
<reference evidence="6 7" key="1">
    <citation type="submission" date="2019-12" db="EMBL/GenBank/DDBJ databases">
        <title>The draft genomic sequence of strain Chitinophaga oryziterrae JCM 16595.</title>
        <authorList>
            <person name="Zhang X."/>
        </authorList>
    </citation>
    <scope>NUCLEOTIDE SEQUENCE [LARGE SCALE GENOMIC DNA]</scope>
    <source>
        <strain evidence="6 7">JCM 16595</strain>
    </source>
</reference>
<dbReference type="InterPro" id="IPR000871">
    <property type="entry name" value="Beta-lactam_class-A"/>
</dbReference>
<evidence type="ECO:0000256" key="2">
    <source>
        <dbReference type="ARBA" id="ARBA00009009"/>
    </source>
</evidence>
<comment type="similarity">
    <text evidence="2">Belongs to the class-A beta-lactamase family.</text>
</comment>
<evidence type="ECO:0000313" key="7">
    <source>
        <dbReference type="Proteomes" id="UP000468388"/>
    </source>
</evidence>
<dbReference type="InterPro" id="IPR045155">
    <property type="entry name" value="Beta-lactam_cat"/>
</dbReference>
<protein>
    <recommendedName>
        <fullName evidence="3">beta-lactamase</fullName>
        <ecNumber evidence="3">3.5.2.6</ecNumber>
    </recommendedName>
</protein>
<dbReference type="NCBIfam" id="NF033103">
    <property type="entry name" value="bla_class_A"/>
    <property type="match status" value="1"/>
</dbReference>
<dbReference type="PANTHER" id="PTHR35333:SF3">
    <property type="entry name" value="BETA-LACTAMASE-TYPE TRANSPEPTIDASE FOLD CONTAINING PROTEIN"/>
    <property type="match status" value="1"/>
</dbReference>
<dbReference type="GO" id="GO:0008800">
    <property type="term" value="F:beta-lactamase activity"/>
    <property type="evidence" value="ECO:0007669"/>
    <property type="project" value="UniProtKB-EC"/>
</dbReference>
<dbReference type="EMBL" id="WRXO01000002">
    <property type="protein sequence ID" value="MVT40444.1"/>
    <property type="molecule type" value="Genomic_DNA"/>
</dbReference>
<dbReference type="Gene3D" id="3.40.710.10">
    <property type="entry name" value="DD-peptidase/beta-lactamase superfamily"/>
    <property type="match status" value="1"/>
</dbReference>
<evidence type="ECO:0000256" key="1">
    <source>
        <dbReference type="ARBA" id="ARBA00001526"/>
    </source>
</evidence>
<dbReference type="OrthoDB" id="9772863at2"/>
<dbReference type="AlphaFoldDB" id="A0A6N8J677"/>
<dbReference type="PANTHER" id="PTHR35333">
    <property type="entry name" value="BETA-LACTAMASE"/>
    <property type="match status" value="1"/>
</dbReference>
<dbReference type="InterPro" id="IPR012338">
    <property type="entry name" value="Beta-lactam/transpept-like"/>
</dbReference>
<proteinExistence type="inferred from homology"/>
<dbReference type="NCBIfam" id="NF012099">
    <property type="entry name" value="SubclassA2"/>
    <property type="match status" value="1"/>
</dbReference>
<dbReference type="Proteomes" id="UP000468388">
    <property type="component" value="Unassembled WGS sequence"/>
</dbReference>
<dbReference type="SUPFAM" id="SSF56601">
    <property type="entry name" value="beta-lactamase/transpeptidase-like"/>
    <property type="match status" value="1"/>
</dbReference>
<dbReference type="PRINTS" id="PR00118">
    <property type="entry name" value="BLACTAMASEA"/>
</dbReference>
<dbReference type="EC" id="3.5.2.6" evidence="3"/>
<gene>
    <name evidence="6" type="primary">bla</name>
    <name evidence="6" type="ORF">GO495_07610</name>
</gene>
<sequence length="296" mass="32627">MKTRILLFLAVCFLSNEVFAQKDSLRIKMGEIANTAKGTVGVAIIHLESRDTFTLNGSLHYPMQSVYKMPLAIAVLHEVDKGKLSLDQKIHIRKEELLPTWSPIRKKYPEGNVDLPLREILGYTVSQSDNNGCDILFRLLGGTANVNKYIHSIGIDSIAIAATEEEMARTWNVQFTNWAEPGAILQLLDGIYKGKYLSKPSISVLKEMMEGTTTGPDRIRGILPENTVVAHKTGSSGTNDKGVTAATNDAGVITLPNGKHFAIVVFVCNATADEKRRDAVIAEITKVFWDHYASLK</sequence>
<dbReference type="RefSeq" id="WP_157299127.1">
    <property type="nucleotide sequence ID" value="NZ_BAAAZB010000010.1"/>
</dbReference>
<dbReference type="GO" id="GO:0030655">
    <property type="term" value="P:beta-lactam antibiotic catabolic process"/>
    <property type="evidence" value="ECO:0007669"/>
    <property type="project" value="InterPro"/>
</dbReference>
<comment type="catalytic activity">
    <reaction evidence="1">
        <text>a beta-lactam + H2O = a substituted beta-amino acid</text>
        <dbReference type="Rhea" id="RHEA:20401"/>
        <dbReference type="ChEBI" id="CHEBI:15377"/>
        <dbReference type="ChEBI" id="CHEBI:35627"/>
        <dbReference type="ChEBI" id="CHEBI:140347"/>
        <dbReference type="EC" id="3.5.2.6"/>
    </reaction>
</comment>
<evidence type="ECO:0000259" key="5">
    <source>
        <dbReference type="Pfam" id="PF13354"/>
    </source>
</evidence>
<organism evidence="6 7">
    <name type="scientific">Chitinophaga oryziterrae</name>
    <dbReference type="NCBI Taxonomy" id="1031224"/>
    <lineage>
        <taxon>Bacteria</taxon>
        <taxon>Pseudomonadati</taxon>
        <taxon>Bacteroidota</taxon>
        <taxon>Chitinophagia</taxon>
        <taxon>Chitinophagales</taxon>
        <taxon>Chitinophagaceae</taxon>
        <taxon>Chitinophaga</taxon>
    </lineage>
</organism>
<keyword evidence="7" id="KW-1185">Reference proteome</keyword>
<evidence type="ECO:0000256" key="4">
    <source>
        <dbReference type="SAM" id="SignalP"/>
    </source>
</evidence>
<feature type="domain" description="Beta-lactamase class A catalytic" evidence="5">
    <location>
        <begin position="41"/>
        <end position="267"/>
    </location>
</feature>
<comment type="caution">
    <text evidence="6">The sequence shown here is derived from an EMBL/GenBank/DDBJ whole genome shotgun (WGS) entry which is preliminary data.</text>
</comment>